<keyword evidence="7" id="KW-1185">Reference proteome</keyword>
<comment type="caution">
    <text evidence="6">The sequence shown here is derived from an EMBL/GenBank/DDBJ whole genome shotgun (WGS) entry which is preliminary data.</text>
</comment>
<keyword evidence="3" id="KW-0812">Transmembrane</keyword>
<comment type="similarity">
    <text evidence="2">Belongs to the membrane fusion protein (MFP) (TC 8.A.1) family.</text>
</comment>
<evidence type="ECO:0000256" key="5">
    <source>
        <dbReference type="ARBA" id="ARBA00023136"/>
    </source>
</evidence>
<accession>A0A2U1ZRG1</accession>
<dbReference type="Proteomes" id="UP000245166">
    <property type="component" value="Unassembled WGS sequence"/>
</dbReference>
<dbReference type="Gene3D" id="2.40.50.100">
    <property type="match status" value="1"/>
</dbReference>
<evidence type="ECO:0000256" key="2">
    <source>
        <dbReference type="ARBA" id="ARBA00009477"/>
    </source>
</evidence>
<proteinExistence type="inferred from homology"/>
<evidence type="ECO:0000313" key="7">
    <source>
        <dbReference type="Proteomes" id="UP000245166"/>
    </source>
</evidence>
<keyword evidence="4" id="KW-1133">Transmembrane helix</keyword>
<reference evidence="6 7" key="1">
    <citation type="submission" date="2018-03" db="EMBL/GenBank/DDBJ databases">
        <title>Genome assembly of novel Miniimonas species PCH200.</title>
        <authorList>
            <person name="Thakur V."/>
            <person name="Kumar V."/>
            <person name="Singh D."/>
        </authorList>
    </citation>
    <scope>NUCLEOTIDE SEQUENCE [LARGE SCALE GENOMIC DNA]</scope>
    <source>
        <strain evidence="6 7">PCH200</strain>
    </source>
</reference>
<organism evidence="6 7">
    <name type="scientific">Serinibacter arcticus</name>
    <dbReference type="NCBI Taxonomy" id="1655435"/>
    <lineage>
        <taxon>Bacteria</taxon>
        <taxon>Bacillati</taxon>
        <taxon>Actinomycetota</taxon>
        <taxon>Actinomycetes</taxon>
        <taxon>Micrococcales</taxon>
        <taxon>Beutenbergiaceae</taxon>
        <taxon>Serinibacter</taxon>
    </lineage>
</organism>
<protein>
    <submittedName>
        <fullName evidence="6">Biotin attachment protein</fullName>
    </submittedName>
</protein>
<dbReference type="EMBL" id="PYHR01000002">
    <property type="protein sequence ID" value="PWD49579.1"/>
    <property type="molecule type" value="Genomic_DNA"/>
</dbReference>
<name>A0A2U1ZRG1_9MICO</name>
<evidence type="ECO:0000313" key="6">
    <source>
        <dbReference type="EMBL" id="PWD49579.1"/>
    </source>
</evidence>
<dbReference type="GO" id="GO:0016020">
    <property type="term" value="C:membrane"/>
    <property type="evidence" value="ECO:0007669"/>
    <property type="project" value="UniProtKB-SubCell"/>
</dbReference>
<comment type="subcellular location">
    <subcellularLocation>
        <location evidence="1">Membrane</location>
        <topology evidence="1">Single-pass membrane protein</topology>
    </subcellularLocation>
</comment>
<evidence type="ECO:0000256" key="1">
    <source>
        <dbReference type="ARBA" id="ARBA00004167"/>
    </source>
</evidence>
<dbReference type="Gene3D" id="2.40.30.170">
    <property type="match status" value="1"/>
</dbReference>
<evidence type="ECO:0000256" key="4">
    <source>
        <dbReference type="ARBA" id="ARBA00022989"/>
    </source>
</evidence>
<dbReference type="PANTHER" id="PTHR30386:SF26">
    <property type="entry name" value="TRANSPORT PROTEIN COMB"/>
    <property type="match status" value="1"/>
</dbReference>
<keyword evidence="5" id="KW-0472">Membrane</keyword>
<dbReference type="InterPro" id="IPR050739">
    <property type="entry name" value="MFP"/>
</dbReference>
<dbReference type="SUPFAM" id="SSF111369">
    <property type="entry name" value="HlyD-like secretion proteins"/>
    <property type="match status" value="1"/>
</dbReference>
<sequence>MMSIRTTIKLLTGLVLVLAVTAGSTYLLGNRLAQSTSDSASIQIGSLEIGTDYPGTVEETFVTDGEQVSAGQELFTVSSLALQRDLREGTVATDSGGYTVDEDGTMTFLAPGDGVVSGLTARAGSFVPAGSVLTAIAQPETLYVLAQFDLTPREYARVEVGAAVGLSLPNAERLSGVVRSVSVTTNEGRAQAVVVIESDALAGSSPDGLFQPGTPVEASMSLRDEGPLAEVVQSIGDFGRKIGL</sequence>
<gene>
    <name evidence="6" type="ORF">C8046_01470</name>
</gene>
<evidence type="ECO:0000256" key="3">
    <source>
        <dbReference type="ARBA" id="ARBA00022692"/>
    </source>
</evidence>
<dbReference type="AlphaFoldDB" id="A0A2U1ZRG1"/>
<dbReference type="PANTHER" id="PTHR30386">
    <property type="entry name" value="MEMBRANE FUSION SUBUNIT OF EMRAB-TOLC MULTIDRUG EFFLUX PUMP"/>
    <property type="match status" value="1"/>
</dbReference>